<dbReference type="Proteomes" id="UP000823630">
    <property type="component" value="Unassembled WGS sequence"/>
</dbReference>
<dbReference type="Gene3D" id="2.10.10.30">
    <property type="match status" value="1"/>
</dbReference>
<evidence type="ECO:0000259" key="1">
    <source>
        <dbReference type="Pfam" id="PF18454"/>
    </source>
</evidence>
<comment type="caution">
    <text evidence="2">The sequence shown here is derived from an EMBL/GenBank/DDBJ whole genome shotgun (WGS) entry which is preliminary data.</text>
</comment>
<proteinExistence type="predicted"/>
<dbReference type="InterPro" id="IPR041352">
    <property type="entry name" value="Mtd_N"/>
</dbReference>
<sequence length="163" mass="17670">MSRQIQIRRGSATSHNNFIGAIGEITVDTTNWTLRVHDGITPGGHVVVSDAAGIIDCITEMQFPSAENGYTWYRKYNSGWTEQGGTNNGTGPIMLPITMADTNYTAIAMPKAFDSFENVGCLTINLLTHSKTTSSFNVQVRWNGGGASTADARFDWVVYGRAG</sequence>
<name>A0A9D9DEJ4_9PROT</name>
<evidence type="ECO:0000313" key="3">
    <source>
        <dbReference type="Proteomes" id="UP000823630"/>
    </source>
</evidence>
<organism evidence="2 3">
    <name type="scientific">Candidatus Enterousia avistercoris</name>
    <dbReference type="NCBI Taxonomy" id="2840788"/>
    <lineage>
        <taxon>Bacteria</taxon>
        <taxon>Pseudomonadati</taxon>
        <taxon>Pseudomonadota</taxon>
        <taxon>Alphaproteobacteria</taxon>
        <taxon>Candidatus Enterousia</taxon>
    </lineage>
</organism>
<dbReference type="AlphaFoldDB" id="A0A9D9DEJ4"/>
<dbReference type="EMBL" id="JADINC010000029">
    <property type="protein sequence ID" value="MBO8425232.1"/>
    <property type="molecule type" value="Genomic_DNA"/>
</dbReference>
<evidence type="ECO:0000313" key="2">
    <source>
        <dbReference type="EMBL" id="MBO8425232.1"/>
    </source>
</evidence>
<reference evidence="2" key="1">
    <citation type="submission" date="2020-10" db="EMBL/GenBank/DDBJ databases">
        <authorList>
            <person name="Gilroy R."/>
        </authorList>
    </citation>
    <scope>NUCLEOTIDE SEQUENCE</scope>
    <source>
        <strain evidence="2">8207</strain>
    </source>
</reference>
<gene>
    <name evidence="2" type="ORF">IAC69_02000</name>
</gene>
<dbReference type="Pfam" id="PF18454">
    <property type="entry name" value="Mtd_N"/>
    <property type="match status" value="1"/>
</dbReference>
<feature type="domain" description="Major tropism determinant N-terminal" evidence="1">
    <location>
        <begin position="5"/>
        <end position="41"/>
    </location>
</feature>
<reference evidence="2" key="2">
    <citation type="journal article" date="2021" name="PeerJ">
        <title>Extensive microbial diversity within the chicken gut microbiome revealed by metagenomics and culture.</title>
        <authorList>
            <person name="Gilroy R."/>
            <person name="Ravi A."/>
            <person name="Getino M."/>
            <person name="Pursley I."/>
            <person name="Horton D.L."/>
            <person name="Alikhan N.F."/>
            <person name="Baker D."/>
            <person name="Gharbi K."/>
            <person name="Hall N."/>
            <person name="Watson M."/>
            <person name="Adriaenssens E.M."/>
            <person name="Foster-Nyarko E."/>
            <person name="Jarju S."/>
            <person name="Secka A."/>
            <person name="Antonio M."/>
            <person name="Oren A."/>
            <person name="Chaudhuri R.R."/>
            <person name="La Ragione R."/>
            <person name="Hildebrand F."/>
            <person name="Pallen M.J."/>
        </authorList>
    </citation>
    <scope>NUCLEOTIDE SEQUENCE</scope>
    <source>
        <strain evidence="2">8207</strain>
    </source>
</reference>
<protein>
    <recommendedName>
        <fullName evidence="1">Major tropism determinant N-terminal domain-containing protein</fullName>
    </recommendedName>
</protein>
<accession>A0A9D9DEJ4</accession>